<evidence type="ECO:0000256" key="5">
    <source>
        <dbReference type="ARBA" id="ARBA00022801"/>
    </source>
</evidence>
<keyword evidence="9" id="KW-0413">Isomerase</keyword>
<evidence type="ECO:0000256" key="8">
    <source>
        <dbReference type="ARBA" id="ARBA00023125"/>
    </source>
</evidence>
<dbReference type="InterPro" id="IPR036185">
    <property type="entry name" value="DNA_heli_DnaB-like_N_sf"/>
</dbReference>
<comment type="similarity">
    <text evidence="1">Belongs to the helicase family. DnaB subfamily.</text>
</comment>
<keyword evidence="4" id="KW-0547">Nucleotide-binding</keyword>
<sequence length="478" mass="54527">MNYELTTNHLVNVDEHLEAAILGTILSEPRQAGTMLNIIRKRSIFYSTRHQLVYDAIAELYAQDKPIDLVIVNRWMRAHKADQDISTSYLLDLMGQSYLTTIEPHCLILFQLAVKRYLGQYGRDLSRYAIDPAIDAFALISRLSTDIDAIMTNVTAMQRKTANDYLRESFQDIEDKKAGRKTGITFGIKQLDERTGGFSEGNLVVLAAGTGQGKTGVATHVIRHRCIDLQSPTGVVTLEMTGKEYMDRFIAAETSYSNSEINKGIGVDEMVLFNRTRRLVDLPLYIHDKPDEFPQLVLIIREWVRQHKVKVVVIDYLQKIKDSRFIKALERVTRHSGDLKDLAAELGIVILLLAQFNRDWEKRKEWDKRPMMSDLKESSSIEQDANAILFLFRPDRFGLQYADLTCDKYTMELAGAKFRGAEPTDRDDPWLLDYDGACNRLAPFNTLKLKAGFPRLEQFPKDAAKSFSEPIKEGEEGF</sequence>
<dbReference type="InterPro" id="IPR027417">
    <property type="entry name" value="P-loop_NTPase"/>
</dbReference>
<dbReference type="PANTHER" id="PTHR30153">
    <property type="entry name" value="REPLICATIVE DNA HELICASE DNAB"/>
    <property type="match status" value="1"/>
</dbReference>
<feature type="domain" description="SF4 helicase" evidence="12">
    <location>
        <begin position="177"/>
        <end position="426"/>
    </location>
</feature>
<evidence type="ECO:0000256" key="11">
    <source>
        <dbReference type="ARBA" id="ARBA00048954"/>
    </source>
</evidence>
<dbReference type="SUPFAM" id="SSF48024">
    <property type="entry name" value="N-terminal domain of DnaB helicase"/>
    <property type="match status" value="1"/>
</dbReference>
<dbReference type="Proteomes" id="UP000219452">
    <property type="component" value="Unassembled WGS sequence"/>
</dbReference>
<evidence type="ECO:0000256" key="1">
    <source>
        <dbReference type="ARBA" id="ARBA00008428"/>
    </source>
</evidence>
<name>A0A286FCX1_9BACT</name>
<gene>
    <name evidence="13" type="ORF">SAMN06269250_1671</name>
</gene>
<dbReference type="GO" id="GO:0006269">
    <property type="term" value="P:DNA replication, synthesis of primer"/>
    <property type="evidence" value="ECO:0007669"/>
    <property type="project" value="UniProtKB-KW"/>
</dbReference>
<dbReference type="SUPFAM" id="SSF52540">
    <property type="entry name" value="P-loop containing nucleoside triphosphate hydrolases"/>
    <property type="match status" value="1"/>
</dbReference>
<accession>A0A286FCX1</accession>
<evidence type="ECO:0000256" key="7">
    <source>
        <dbReference type="ARBA" id="ARBA00022840"/>
    </source>
</evidence>
<dbReference type="Pfam" id="PF03796">
    <property type="entry name" value="DnaB_C"/>
    <property type="match status" value="1"/>
</dbReference>
<evidence type="ECO:0000256" key="6">
    <source>
        <dbReference type="ARBA" id="ARBA00022806"/>
    </source>
</evidence>
<dbReference type="InterPro" id="IPR016136">
    <property type="entry name" value="DNA_helicase_N/primase_C"/>
</dbReference>
<dbReference type="Gene3D" id="3.40.50.300">
    <property type="entry name" value="P-loop containing nucleotide triphosphate hydrolases"/>
    <property type="match status" value="1"/>
</dbReference>
<dbReference type="AlphaFoldDB" id="A0A286FCX1"/>
<evidence type="ECO:0000256" key="3">
    <source>
        <dbReference type="ARBA" id="ARBA00022705"/>
    </source>
</evidence>
<dbReference type="PROSITE" id="PS51199">
    <property type="entry name" value="SF4_HELICASE"/>
    <property type="match status" value="1"/>
</dbReference>
<evidence type="ECO:0000313" key="13">
    <source>
        <dbReference type="EMBL" id="SOD81091.1"/>
    </source>
</evidence>
<organism evidence="13 14">
    <name type="scientific">Spirosoma fluviale</name>
    <dbReference type="NCBI Taxonomy" id="1597977"/>
    <lineage>
        <taxon>Bacteria</taxon>
        <taxon>Pseudomonadati</taxon>
        <taxon>Bacteroidota</taxon>
        <taxon>Cytophagia</taxon>
        <taxon>Cytophagales</taxon>
        <taxon>Cytophagaceae</taxon>
        <taxon>Spirosoma</taxon>
    </lineage>
</organism>
<dbReference type="GO" id="GO:0043139">
    <property type="term" value="F:5'-3' DNA helicase activity"/>
    <property type="evidence" value="ECO:0007669"/>
    <property type="project" value="UniProtKB-EC"/>
</dbReference>
<reference evidence="14" key="1">
    <citation type="submission" date="2017-09" db="EMBL/GenBank/DDBJ databases">
        <authorList>
            <person name="Varghese N."/>
            <person name="Submissions S."/>
        </authorList>
    </citation>
    <scope>NUCLEOTIDE SEQUENCE [LARGE SCALE GENOMIC DNA]</scope>
    <source>
        <strain evidence="14">DSM 29961</strain>
    </source>
</reference>
<dbReference type="Gene3D" id="1.10.860.10">
    <property type="entry name" value="DNAb Helicase, Chain A"/>
    <property type="match status" value="1"/>
</dbReference>
<dbReference type="GO" id="GO:0005524">
    <property type="term" value="F:ATP binding"/>
    <property type="evidence" value="ECO:0007669"/>
    <property type="project" value="UniProtKB-KW"/>
</dbReference>
<keyword evidence="3" id="KW-0235">DNA replication</keyword>
<protein>
    <recommendedName>
        <fullName evidence="10">DNA 5'-3' helicase</fullName>
        <ecNumber evidence="10">5.6.2.3</ecNumber>
    </recommendedName>
</protein>
<keyword evidence="5" id="KW-0378">Hydrolase</keyword>
<dbReference type="GO" id="GO:0003677">
    <property type="term" value="F:DNA binding"/>
    <property type="evidence" value="ECO:0007669"/>
    <property type="project" value="UniProtKB-KW"/>
</dbReference>
<dbReference type="PANTHER" id="PTHR30153:SF2">
    <property type="entry name" value="REPLICATIVE DNA HELICASE"/>
    <property type="match status" value="1"/>
</dbReference>
<evidence type="ECO:0000256" key="9">
    <source>
        <dbReference type="ARBA" id="ARBA00023235"/>
    </source>
</evidence>
<keyword evidence="14" id="KW-1185">Reference proteome</keyword>
<dbReference type="RefSeq" id="WP_097125285.1">
    <property type="nucleotide sequence ID" value="NZ_OCNH01000001.1"/>
</dbReference>
<evidence type="ECO:0000256" key="2">
    <source>
        <dbReference type="ARBA" id="ARBA00022515"/>
    </source>
</evidence>
<keyword evidence="8" id="KW-0238">DNA-binding</keyword>
<dbReference type="OrthoDB" id="9773982at2"/>
<dbReference type="GO" id="GO:0016787">
    <property type="term" value="F:hydrolase activity"/>
    <property type="evidence" value="ECO:0007669"/>
    <property type="project" value="UniProtKB-KW"/>
</dbReference>
<evidence type="ECO:0000259" key="12">
    <source>
        <dbReference type="PROSITE" id="PS51199"/>
    </source>
</evidence>
<evidence type="ECO:0000256" key="10">
    <source>
        <dbReference type="ARBA" id="ARBA00044969"/>
    </source>
</evidence>
<comment type="catalytic activity">
    <reaction evidence="11">
        <text>ATP + H2O = ADP + phosphate + H(+)</text>
        <dbReference type="Rhea" id="RHEA:13065"/>
        <dbReference type="ChEBI" id="CHEBI:15377"/>
        <dbReference type="ChEBI" id="CHEBI:15378"/>
        <dbReference type="ChEBI" id="CHEBI:30616"/>
        <dbReference type="ChEBI" id="CHEBI:43474"/>
        <dbReference type="ChEBI" id="CHEBI:456216"/>
        <dbReference type="EC" id="5.6.2.3"/>
    </reaction>
</comment>
<dbReference type="GO" id="GO:0005829">
    <property type="term" value="C:cytosol"/>
    <property type="evidence" value="ECO:0007669"/>
    <property type="project" value="TreeGrafter"/>
</dbReference>
<dbReference type="EMBL" id="OCNH01000001">
    <property type="protein sequence ID" value="SOD81091.1"/>
    <property type="molecule type" value="Genomic_DNA"/>
</dbReference>
<keyword evidence="7" id="KW-0067">ATP-binding</keyword>
<dbReference type="InterPro" id="IPR007694">
    <property type="entry name" value="DNA_helicase_DnaB-like_C"/>
</dbReference>
<dbReference type="EC" id="5.6.2.3" evidence="10"/>
<evidence type="ECO:0000256" key="4">
    <source>
        <dbReference type="ARBA" id="ARBA00022741"/>
    </source>
</evidence>
<proteinExistence type="inferred from homology"/>
<dbReference type="InterPro" id="IPR007693">
    <property type="entry name" value="DNA_helicase_DnaB-like_N"/>
</dbReference>
<dbReference type="GO" id="GO:1990077">
    <property type="term" value="C:primosome complex"/>
    <property type="evidence" value="ECO:0007669"/>
    <property type="project" value="UniProtKB-KW"/>
</dbReference>
<keyword evidence="2" id="KW-0639">Primosome</keyword>
<dbReference type="Pfam" id="PF00772">
    <property type="entry name" value="DnaB"/>
    <property type="match status" value="1"/>
</dbReference>
<evidence type="ECO:0000313" key="14">
    <source>
        <dbReference type="Proteomes" id="UP000219452"/>
    </source>
</evidence>
<keyword evidence="6 13" id="KW-0347">Helicase</keyword>